<name>A0A5N5FX54_9ROSA</name>
<evidence type="ECO:0000256" key="9">
    <source>
        <dbReference type="RuleBase" id="RU004020"/>
    </source>
</evidence>
<dbReference type="GO" id="GO:0000978">
    <property type="term" value="F:RNA polymerase II cis-regulatory region sequence-specific DNA binding"/>
    <property type="evidence" value="ECO:0007669"/>
    <property type="project" value="TreeGrafter"/>
</dbReference>
<keyword evidence="10" id="KW-0175">Coiled coil</keyword>
<dbReference type="PRINTS" id="PR00056">
    <property type="entry name" value="HSFDOMAIN"/>
</dbReference>
<evidence type="ECO:0000256" key="4">
    <source>
        <dbReference type="ARBA" id="ARBA00023015"/>
    </source>
</evidence>
<dbReference type="FunFam" id="1.10.10.10:FF:000037">
    <property type="entry name" value="Heat stress transcription factor B-4"/>
    <property type="match status" value="1"/>
</dbReference>
<dbReference type="InterPro" id="IPR036388">
    <property type="entry name" value="WH-like_DNA-bd_sf"/>
</dbReference>
<evidence type="ECO:0000313" key="13">
    <source>
        <dbReference type="EMBL" id="KAB2607718.1"/>
    </source>
</evidence>
<evidence type="ECO:0000256" key="3">
    <source>
        <dbReference type="ARBA" id="ARBA00022553"/>
    </source>
</evidence>
<dbReference type="AlphaFoldDB" id="A0A5N5FX54"/>
<evidence type="ECO:0000256" key="5">
    <source>
        <dbReference type="ARBA" id="ARBA00023016"/>
    </source>
</evidence>
<evidence type="ECO:0000256" key="1">
    <source>
        <dbReference type="ARBA" id="ARBA00004123"/>
    </source>
</evidence>
<protein>
    <submittedName>
        <fullName evidence="13">Heat stress transcription factor A-3-like</fullName>
    </submittedName>
</protein>
<feature type="compositionally biased region" description="Polar residues" evidence="11">
    <location>
        <begin position="516"/>
        <end position="530"/>
    </location>
</feature>
<dbReference type="PANTHER" id="PTHR10015:SF337">
    <property type="entry name" value="HEAT STRESS TRANSCRIPTION FACTOR A-3"/>
    <property type="match status" value="1"/>
</dbReference>
<reference evidence="13 14" key="3">
    <citation type="submission" date="2019-11" db="EMBL/GenBank/DDBJ databases">
        <title>A de novo genome assembly of a pear dwarfing rootstock.</title>
        <authorList>
            <person name="Wang F."/>
            <person name="Wang J."/>
            <person name="Li S."/>
            <person name="Zhang Y."/>
            <person name="Fang M."/>
            <person name="Ma L."/>
            <person name="Zhao Y."/>
            <person name="Jiang S."/>
        </authorList>
    </citation>
    <scope>NUCLEOTIDE SEQUENCE [LARGE SCALE GENOMIC DNA]</scope>
    <source>
        <strain evidence="13">S2</strain>
        <tissue evidence="13">Leaf</tissue>
    </source>
</reference>
<dbReference type="SMART" id="SM00415">
    <property type="entry name" value="HSF"/>
    <property type="match status" value="1"/>
</dbReference>
<dbReference type="OrthoDB" id="60033at2759"/>
<dbReference type="PANTHER" id="PTHR10015">
    <property type="entry name" value="HEAT SHOCK TRANSCRIPTION FACTOR"/>
    <property type="match status" value="1"/>
</dbReference>
<dbReference type="Gene3D" id="1.10.10.10">
    <property type="entry name" value="Winged helix-like DNA-binding domain superfamily/Winged helix DNA-binding domain"/>
    <property type="match status" value="1"/>
</dbReference>
<dbReference type="EMBL" id="SMOL01000553">
    <property type="protein sequence ID" value="KAB2607718.1"/>
    <property type="molecule type" value="Genomic_DNA"/>
</dbReference>
<dbReference type="GO" id="GO:0006357">
    <property type="term" value="P:regulation of transcription by RNA polymerase II"/>
    <property type="evidence" value="ECO:0007669"/>
    <property type="project" value="TreeGrafter"/>
</dbReference>
<evidence type="ECO:0000256" key="11">
    <source>
        <dbReference type="SAM" id="MobiDB-lite"/>
    </source>
</evidence>
<reference evidence="14" key="2">
    <citation type="submission" date="2019-10" db="EMBL/GenBank/DDBJ databases">
        <title>A de novo genome assembly of a pear dwarfing rootstock.</title>
        <authorList>
            <person name="Wang F."/>
            <person name="Wang J."/>
            <person name="Li S."/>
            <person name="Zhang Y."/>
            <person name="Fang M."/>
            <person name="Ma L."/>
            <person name="Zhao Y."/>
            <person name="Jiang S."/>
        </authorList>
    </citation>
    <scope>NUCLEOTIDE SEQUENCE [LARGE SCALE GENOMIC DNA]</scope>
</reference>
<evidence type="ECO:0000256" key="7">
    <source>
        <dbReference type="ARBA" id="ARBA00023163"/>
    </source>
</evidence>
<evidence type="ECO:0000256" key="6">
    <source>
        <dbReference type="ARBA" id="ARBA00023125"/>
    </source>
</evidence>
<sequence length="530" mass="58964">MSPKDESHPKSPPTSAEFDPESIGLSEFRPEVSEPLLVSQPIPSFTSPVMEFEAFSSVNPLGAFDFTEKVSIPTSSIGGGGAEDVVVPPQPLECLQVTPVPPFLSKTFELVEDPSLDSIISWGSGGRSFVVWDPSEFSRFILPRNFKHNNFSSFVRQLNTYGFRKVDTDKWEFANEAFQKGKRHLLKRIQRRKSPQSLQVGSFTGPSAEAGKSGVEGEIETLRKERSMLMQEVVELQQQQWGTVDRMKVVNQRLQSAEQRQKQMVSFLAKMLQNPAFVARLQQKTGQKDIGSSRVRRKFVKHQQHELGKSDSDMEGQIVKYQPAWRNQTISSTAPDSNPVPFEQSPHYPSQVTTGKLGLDAESTAFQFVDAALDELAITQGFLETPEQEGKGASSMVTEDPFFKGKSVLSPQQEANPEHYVSFEEDLLKDRTFPELFSPGMESMIKQEDIWSMDFDVSAGMSTSMNELWGNPVNYDVPEVGVTGGLLDVWDIDPLQEAGGLGINKWPAHESAFDEPQSQGVQSASKTTDP</sequence>
<proteinExistence type="inferred from homology"/>
<comment type="similarity">
    <text evidence="9">Belongs to the HSF family.</text>
</comment>
<comment type="subunit">
    <text evidence="2">Homotrimer.</text>
</comment>
<evidence type="ECO:0000256" key="8">
    <source>
        <dbReference type="ARBA" id="ARBA00023242"/>
    </source>
</evidence>
<gene>
    <name evidence="13" type="ORF">D8674_010886</name>
</gene>
<dbReference type="GO" id="GO:0034605">
    <property type="term" value="P:cellular response to heat"/>
    <property type="evidence" value="ECO:0007669"/>
    <property type="project" value="TreeGrafter"/>
</dbReference>
<keyword evidence="14" id="KW-1185">Reference proteome</keyword>
<evidence type="ECO:0000313" key="14">
    <source>
        <dbReference type="Proteomes" id="UP000327157"/>
    </source>
</evidence>
<evidence type="ECO:0000256" key="10">
    <source>
        <dbReference type="SAM" id="Coils"/>
    </source>
</evidence>
<keyword evidence="6" id="KW-0238">DNA-binding</keyword>
<accession>A0A5N5FX54</accession>
<dbReference type="GO" id="GO:0003700">
    <property type="term" value="F:DNA-binding transcription factor activity"/>
    <property type="evidence" value="ECO:0007669"/>
    <property type="project" value="InterPro"/>
</dbReference>
<dbReference type="Pfam" id="PF00447">
    <property type="entry name" value="HSF_DNA-bind"/>
    <property type="match status" value="1"/>
</dbReference>
<dbReference type="Proteomes" id="UP000327157">
    <property type="component" value="Chromosome 14"/>
</dbReference>
<feature type="domain" description="HSF-type DNA-binding" evidence="12">
    <location>
        <begin position="142"/>
        <end position="166"/>
    </location>
</feature>
<feature type="coiled-coil region" evidence="10">
    <location>
        <begin position="212"/>
        <end position="239"/>
    </location>
</feature>
<evidence type="ECO:0000259" key="12">
    <source>
        <dbReference type="PROSITE" id="PS00434"/>
    </source>
</evidence>
<dbReference type="InterPro" id="IPR036390">
    <property type="entry name" value="WH_DNA-bd_sf"/>
</dbReference>
<feature type="region of interest" description="Disordered" evidence="11">
    <location>
        <begin position="1"/>
        <end position="25"/>
    </location>
</feature>
<reference evidence="13 14" key="1">
    <citation type="submission" date="2019-09" db="EMBL/GenBank/DDBJ databases">
        <authorList>
            <person name="Ou C."/>
        </authorList>
    </citation>
    <scope>NUCLEOTIDE SEQUENCE [LARGE SCALE GENOMIC DNA]</scope>
    <source>
        <strain evidence="13">S2</strain>
        <tissue evidence="13">Leaf</tissue>
    </source>
</reference>
<organism evidence="13 14">
    <name type="scientific">Pyrus ussuriensis x Pyrus communis</name>
    <dbReference type="NCBI Taxonomy" id="2448454"/>
    <lineage>
        <taxon>Eukaryota</taxon>
        <taxon>Viridiplantae</taxon>
        <taxon>Streptophyta</taxon>
        <taxon>Embryophyta</taxon>
        <taxon>Tracheophyta</taxon>
        <taxon>Spermatophyta</taxon>
        <taxon>Magnoliopsida</taxon>
        <taxon>eudicotyledons</taxon>
        <taxon>Gunneridae</taxon>
        <taxon>Pentapetalae</taxon>
        <taxon>rosids</taxon>
        <taxon>fabids</taxon>
        <taxon>Rosales</taxon>
        <taxon>Rosaceae</taxon>
        <taxon>Amygdaloideae</taxon>
        <taxon>Maleae</taxon>
        <taxon>Pyrus</taxon>
    </lineage>
</organism>
<dbReference type="GO" id="GO:0005634">
    <property type="term" value="C:nucleus"/>
    <property type="evidence" value="ECO:0007669"/>
    <property type="project" value="UniProtKB-SubCell"/>
</dbReference>
<comment type="caution">
    <text evidence="13">The sequence shown here is derived from an EMBL/GenBank/DDBJ whole genome shotgun (WGS) entry which is preliminary data.</text>
</comment>
<feature type="region of interest" description="Disordered" evidence="11">
    <location>
        <begin position="506"/>
        <end position="530"/>
    </location>
</feature>
<comment type="subcellular location">
    <subcellularLocation>
        <location evidence="1">Nucleus</location>
    </subcellularLocation>
</comment>
<dbReference type="PROSITE" id="PS00434">
    <property type="entry name" value="HSF_DOMAIN"/>
    <property type="match status" value="1"/>
</dbReference>
<keyword evidence="3" id="KW-0597">Phosphoprotein</keyword>
<keyword evidence="4" id="KW-0805">Transcription regulation</keyword>
<keyword evidence="5" id="KW-0346">Stress response</keyword>
<keyword evidence="7" id="KW-0804">Transcription</keyword>
<evidence type="ECO:0000256" key="2">
    <source>
        <dbReference type="ARBA" id="ARBA00011233"/>
    </source>
</evidence>
<keyword evidence="8" id="KW-0539">Nucleus</keyword>
<dbReference type="InterPro" id="IPR000232">
    <property type="entry name" value="HSF_DNA-bd"/>
</dbReference>
<dbReference type="SUPFAM" id="SSF46785">
    <property type="entry name" value="Winged helix' DNA-binding domain"/>
    <property type="match status" value="1"/>
</dbReference>